<proteinExistence type="predicted"/>
<evidence type="ECO:0000313" key="1">
    <source>
        <dbReference type="EMBL" id="AHY16130.1"/>
    </source>
</evidence>
<evidence type="ECO:0000313" key="4">
    <source>
        <dbReference type="Proteomes" id="UP000269148"/>
    </source>
</evidence>
<dbReference type="InterPro" id="IPR021462">
    <property type="entry name" value="DUF3114"/>
</dbReference>
<keyword evidence="3" id="KW-1185">Reference proteome</keyword>
<sequence>MHQSELEKRYCQLKKLSRLGLTKEELMTLAKQKSIDFRIGSPQFLAFWQCVYAQKEPKWLLEFVMTLADMPIELSGEISETQRLLKHFSPDLAADHLFWSQLADLVDRAFPERTLGADGQLERRLHQFRYLISSQQVQYIRRHFKDAGESDRKALIRYLKTKKGPFFWRKSRDYTLMDSARLHNKLKYEDGKVIFPDNKISYNLKILMNFHTEFILDSQGSFLNEVDAEIITENGVVNGASFNYGTDGKRHWDLDVDPIRKHDPIFRNRISKGYRSPKWLMKKWLNKESDDFQNSYFNRRGMYSYKGRSSYANVKRQSRRLKWGIRLAKCLPFMK</sequence>
<gene>
    <name evidence="2" type="ORF">DIY07_06865</name>
    <name evidence="1" type="ORF">DQ08_06640</name>
</gene>
<dbReference type="AlphaFoldDB" id="A0A3L8GEZ5"/>
<dbReference type="RefSeq" id="WP_003101345.1">
    <property type="nucleotide sequence ID" value="NZ_CP010783.1"/>
</dbReference>
<dbReference type="SMR" id="A0A3L8GEZ5"/>
<dbReference type="EMBL" id="QLQD01000060">
    <property type="protein sequence ID" value="RLU56366.1"/>
    <property type="molecule type" value="Genomic_DNA"/>
</dbReference>
<dbReference type="OrthoDB" id="2231884at2"/>
<dbReference type="Proteomes" id="UP000025245">
    <property type="component" value="Chromosome"/>
</dbReference>
<dbReference type="GeneID" id="35765164"/>
<organism evidence="2 4">
    <name type="scientific">Streptococcus iniae</name>
    <name type="common">Streptococcus shiloi</name>
    <dbReference type="NCBI Taxonomy" id="1346"/>
    <lineage>
        <taxon>Bacteria</taxon>
        <taxon>Bacillati</taxon>
        <taxon>Bacillota</taxon>
        <taxon>Bacilli</taxon>
        <taxon>Lactobacillales</taxon>
        <taxon>Streptococcaceae</taxon>
        <taxon>Streptococcus</taxon>
    </lineage>
</organism>
<evidence type="ECO:0000313" key="2">
    <source>
        <dbReference type="EMBL" id="RLU56366.1"/>
    </source>
</evidence>
<evidence type="ECO:0000313" key="3">
    <source>
        <dbReference type="Proteomes" id="UP000025245"/>
    </source>
</evidence>
<protein>
    <submittedName>
        <fullName evidence="2">DUF3114 domain-containing protein</fullName>
    </submittedName>
</protein>
<dbReference type="Pfam" id="PF11311">
    <property type="entry name" value="DUF3114"/>
    <property type="match status" value="1"/>
</dbReference>
<dbReference type="KEGG" id="sio:DW64_06630"/>
<dbReference type="KEGG" id="siq:DQ08_06640"/>
<dbReference type="STRING" id="1346.BMF34_06680"/>
<dbReference type="Proteomes" id="UP000269148">
    <property type="component" value="Unassembled WGS sequence"/>
</dbReference>
<dbReference type="EMBL" id="CP007586">
    <property type="protein sequence ID" value="AHY16130.1"/>
    <property type="molecule type" value="Genomic_DNA"/>
</dbReference>
<reference evidence="1 3" key="1">
    <citation type="journal article" date="2014" name="Genome Announc.">
        <title>Complete Genome Sequence of a Virulent Strain, Streptococcus iniae ISET0901, Isolated from Diseased Tilapia.</title>
        <authorList>
            <person name="Pridgeon J.W."/>
            <person name="Zhang D."/>
            <person name="Zhang L."/>
        </authorList>
    </citation>
    <scope>NUCLEOTIDE SEQUENCE [LARGE SCALE GENOMIC DNA]</scope>
    <source>
        <strain evidence="1 3">ISET0901</strain>
    </source>
</reference>
<reference evidence="2 4" key="2">
    <citation type="submission" date="2018-06" db="EMBL/GenBank/DDBJ databases">
        <title>Mutators as drivers of adaptation in pathogenic bacteria and a risk factor for host jumps and vaccine escape.</title>
        <authorList>
            <person name="Barnes A.C."/>
            <person name="Silayeva O."/>
        </authorList>
    </citation>
    <scope>NUCLEOTIDE SEQUENCE [LARGE SCALE GENOMIC DNA]</scope>
    <source>
        <strain evidence="2 4">QMA0445</strain>
    </source>
</reference>
<name>A0A3L8GEZ5_STRIN</name>
<dbReference type="KEGG" id="siz:SI82_06770"/>
<accession>A0A3L8GEZ5</accession>